<keyword evidence="3" id="KW-1185">Reference proteome</keyword>
<reference evidence="2 3" key="1">
    <citation type="journal article" date="2019" name="Int. J. Syst. Evol. Microbiol.">
        <title>Streptomyces cadmiisoli sp. nov., a novel actinomycete isolated from cadmium-contaminated soil.</title>
        <authorList>
            <person name="Li K."/>
            <person name="Tang X."/>
            <person name="Zhao J."/>
            <person name="Guo Y."/>
            <person name="Tang Y."/>
            <person name="Gao J."/>
        </authorList>
    </citation>
    <scope>NUCLEOTIDE SEQUENCE [LARGE SCALE GENOMIC DNA]</scope>
    <source>
        <strain evidence="2 3">ZFG47</strain>
    </source>
</reference>
<evidence type="ECO:0000313" key="2">
    <source>
        <dbReference type="EMBL" id="AWW35575.1"/>
    </source>
</evidence>
<accession>A0A2Z4IRW0</accession>
<dbReference type="Proteomes" id="UP000249616">
    <property type="component" value="Chromosome"/>
</dbReference>
<name>A0A2Z4IRW0_9ACTN</name>
<evidence type="ECO:0000313" key="3">
    <source>
        <dbReference type="Proteomes" id="UP000249616"/>
    </source>
</evidence>
<dbReference type="EMBL" id="CP030073">
    <property type="protein sequence ID" value="AWW35575.1"/>
    <property type="molecule type" value="Genomic_DNA"/>
</dbReference>
<gene>
    <name evidence="2" type="ORF">DN051_01930</name>
</gene>
<evidence type="ECO:0000256" key="1">
    <source>
        <dbReference type="SAM" id="MobiDB-lite"/>
    </source>
</evidence>
<dbReference type="AlphaFoldDB" id="A0A2Z4IRW0"/>
<dbReference type="KEGG" id="scad:DN051_01930"/>
<sequence>MHGWHTAATGLSLPSRDTQSDSGPRIGELMSVRLTGGRLCASVACLCADAGVGLVESLAGATYVEVD</sequence>
<organism evidence="2 3">
    <name type="scientific">Streptomyces cadmiisoli</name>
    <dbReference type="NCBI Taxonomy" id="2184053"/>
    <lineage>
        <taxon>Bacteria</taxon>
        <taxon>Bacillati</taxon>
        <taxon>Actinomycetota</taxon>
        <taxon>Actinomycetes</taxon>
        <taxon>Kitasatosporales</taxon>
        <taxon>Streptomycetaceae</taxon>
        <taxon>Streptomyces</taxon>
        <taxon>Streptomyces aurantiacus group</taxon>
    </lineage>
</organism>
<feature type="region of interest" description="Disordered" evidence="1">
    <location>
        <begin position="1"/>
        <end position="25"/>
    </location>
</feature>
<proteinExistence type="predicted"/>
<protein>
    <submittedName>
        <fullName evidence="2">Uncharacterized protein</fullName>
    </submittedName>
</protein>